<keyword evidence="4 10" id="KW-0547">Nucleotide-binding</keyword>
<keyword evidence="3" id="KW-0808">Transferase</keyword>
<dbReference type="PROSITE" id="PS50011">
    <property type="entry name" value="PROTEIN_KINASE_DOM"/>
    <property type="match status" value="1"/>
</dbReference>
<dbReference type="Gene3D" id="3.30.200.20">
    <property type="entry name" value="Phosphorylase Kinase, domain 1"/>
    <property type="match status" value="1"/>
</dbReference>
<evidence type="ECO:0000256" key="3">
    <source>
        <dbReference type="ARBA" id="ARBA00022679"/>
    </source>
</evidence>
<feature type="binding site" evidence="10">
    <location>
        <position position="55"/>
    </location>
    <ligand>
        <name>ATP</name>
        <dbReference type="ChEBI" id="CHEBI:30616"/>
    </ligand>
</feature>
<dbReference type="InterPro" id="IPR017441">
    <property type="entry name" value="Protein_kinase_ATP_BS"/>
</dbReference>
<protein>
    <recommendedName>
        <fullName evidence="1">non-specific serine/threonine protein kinase</fullName>
        <ecNumber evidence="1">2.7.11.1</ecNumber>
    </recommendedName>
</protein>
<evidence type="ECO:0000256" key="12">
    <source>
        <dbReference type="SAM" id="MobiDB-lite"/>
    </source>
</evidence>
<dbReference type="SUPFAM" id="SSF56112">
    <property type="entry name" value="Protein kinase-like (PK-like)"/>
    <property type="match status" value="1"/>
</dbReference>
<evidence type="ECO:0000256" key="7">
    <source>
        <dbReference type="ARBA" id="ARBA00023054"/>
    </source>
</evidence>
<dbReference type="HOGENOM" id="CLU_018950_0_0_1"/>
<accession>A0A0D3IZA5</accession>
<dbReference type="EC" id="2.7.11.1" evidence="1"/>
<comment type="catalytic activity">
    <reaction evidence="8">
        <text>L-threonyl-[protein] + ATP = O-phospho-L-threonyl-[protein] + ADP + H(+)</text>
        <dbReference type="Rhea" id="RHEA:46608"/>
        <dbReference type="Rhea" id="RHEA-COMP:11060"/>
        <dbReference type="Rhea" id="RHEA-COMP:11605"/>
        <dbReference type="ChEBI" id="CHEBI:15378"/>
        <dbReference type="ChEBI" id="CHEBI:30013"/>
        <dbReference type="ChEBI" id="CHEBI:30616"/>
        <dbReference type="ChEBI" id="CHEBI:61977"/>
        <dbReference type="ChEBI" id="CHEBI:456216"/>
        <dbReference type="EC" id="2.7.11.1"/>
    </reaction>
</comment>
<dbReference type="GO" id="GO:0005737">
    <property type="term" value="C:cytoplasm"/>
    <property type="evidence" value="ECO:0007669"/>
    <property type="project" value="TreeGrafter"/>
</dbReference>
<feature type="coiled-coil region" evidence="11">
    <location>
        <begin position="456"/>
        <end position="483"/>
    </location>
</feature>
<keyword evidence="5" id="KW-0418">Kinase</keyword>
<organism evidence="14 15">
    <name type="scientific">Emiliania huxleyi (strain CCMP1516)</name>
    <dbReference type="NCBI Taxonomy" id="280463"/>
    <lineage>
        <taxon>Eukaryota</taxon>
        <taxon>Haptista</taxon>
        <taxon>Haptophyta</taxon>
        <taxon>Prymnesiophyceae</taxon>
        <taxon>Isochrysidales</taxon>
        <taxon>Noelaerhabdaceae</taxon>
        <taxon>Emiliania</taxon>
    </lineage>
</organism>
<evidence type="ECO:0000256" key="11">
    <source>
        <dbReference type="SAM" id="Coils"/>
    </source>
</evidence>
<dbReference type="InterPro" id="IPR051234">
    <property type="entry name" value="TAO_STE20_kinase"/>
</dbReference>
<dbReference type="InterPro" id="IPR000719">
    <property type="entry name" value="Prot_kinase_dom"/>
</dbReference>
<feature type="compositionally biased region" description="Basic and acidic residues" evidence="12">
    <location>
        <begin position="420"/>
        <end position="431"/>
    </location>
</feature>
<dbReference type="KEGG" id="ehx:EMIHUDRAFT_459127"/>
<keyword evidence="2" id="KW-0723">Serine/threonine-protein kinase</keyword>
<dbReference type="EnsemblProtists" id="EOD16590">
    <property type="protein sequence ID" value="EOD16590"/>
    <property type="gene ID" value="EMIHUDRAFT_459127"/>
</dbReference>
<feature type="coiled-coil region" evidence="11">
    <location>
        <begin position="526"/>
        <end position="553"/>
    </location>
</feature>
<evidence type="ECO:0000256" key="9">
    <source>
        <dbReference type="ARBA" id="ARBA00048679"/>
    </source>
</evidence>
<reference evidence="14" key="2">
    <citation type="submission" date="2024-10" db="UniProtKB">
        <authorList>
            <consortium name="EnsemblProtists"/>
        </authorList>
    </citation>
    <scope>IDENTIFICATION</scope>
</reference>
<comment type="catalytic activity">
    <reaction evidence="9">
        <text>L-seryl-[protein] + ATP = O-phospho-L-seryl-[protein] + ADP + H(+)</text>
        <dbReference type="Rhea" id="RHEA:17989"/>
        <dbReference type="Rhea" id="RHEA-COMP:9863"/>
        <dbReference type="Rhea" id="RHEA-COMP:11604"/>
        <dbReference type="ChEBI" id="CHEBI:15378"/>
        <dbReference type="ChEBI" id="CHEBI:29999"/>
        <dbReference type="ChEBI" id="CHEBI:30616"/>
        <dbReference type="ChEBI" id="CHEBI:83421"/>
        <dbReference type="ChEBI" id="CHEBI:456216"/>
        <dbReference type="EC" id="2.7.11.1"/>
    </reaction>
</comment>
<dbReference type="Gene3D" id="1.10.510.10">
    <property type="entry name" value="Transferase(Phosphotransferase) domain 1"/>
    <property type="match status" value="1"/>
</dbReference>
<dbReference type="PANTHER" id="PTHR47167">
    <property type="entry name" value="SERINE/THREONINE-PROTEIN KINASE TAO1-LIKE PROTEIN"/>
    <property type="match status" value="1"/>
</dbReference>
<reference evidence="15" key="1">
    <citation type="journal article" date="2013" name="Nature">
        <title>Pan genome of the phytoplankton Emiliania underpins its global distribution.</title>
        <authorList>
            <person name="Read B.A."/>
            <person name="Kegel J."/>
            <person name="Klute M.J."/>
            <person name="Kuo A."/>
            <person name="Lefebvre S.C."/>
            <person name="Maumus F."/>
            <person name="Mayer C."/>
            <person name="Miller J."/>
            <person name="Monier A."/>
            <person name="Salamov A."/>
            <person name="Young J."/>
            <person name="Aguilar M."/>
            <person name="Claverie J.M."/>
            <person name="Frickenhaus S."/>
            <person name="Gonzalez K."/>
            <person name="Herman E.K."/>
            <person name="Lin Y.C."/>
            <person name="Napier J."/>
            <person name="Ogata H."/>
            <person name="Sarno A.F."/>
            <person name="Shmutz J."/>
            <person name="Schroeder D."/>
            <person name="de Vargas C."/>
            <person name="Verret F."/>
            <person name="von Dassow P."/>
            <person name="Valentin K."/>
            <person name="Van de Peer Y."/>
            <person name="Wheeler G."/>
            <person name="Dacks J.B."/>
            <person name="Delwiche C.F."/>
            <person name="Dyhrman S.T."/>
            <person name="Glockner G."/>
            <person name="John U."/>
            <person name="Richards T."/>
            <person name="Worden A.Z."/>
            <person name="Zhang X."/>
            <person name="Grigoriev I.V."/>
            <person name="Allen A.E."/>
            <person name="Bidle K."/>
            <person name="Borodovsky M."/>
            <person name="Bowler C."/>
            <person name="Brownlee C."/>
            <person name="Cock J.M."/>
            <person name="Elias M."/>
            <person name="Gladyshev V.N."/>
            <person name="Groth M."/>
            <person name="Guda C."/>
            <person name="Hadaegh A."/>
            <person name="Iglesias-Rodriguez M.D."/>
            <person name="Jenkins J."/>
            <person name="Jones B.M."/>
            <person name="Lawson T."/>
            <person name="Leese F."/>
            <person name="Lindquist E."/>
            <person name="Lobanov A."/>
            <person name="Lomsadze A."/>
            <person name="Malik S.B."/>
            <person name="Marsh M.E."/>
            <person name="Mackinder L."/>
            <person name="Mock T."/>
            <person name="Mueller-Roeber B."/>
            <person name="Pagarete A."/>
            <person name="Parker M."/>
            <person name="Probert I."/>
            <person name="Quesneville H."/>
            <person name="Raines C."/>
            <person name="Rensing S.A."/>
            <person name="Riano-Pachon D.M."/>
            <person name="Richier S."/>
            <person name="Rokitta S."/>
            <person name="Shiraiwa Y."/>
            <person name="Soanes D.M."/>
            <person name="van der Giezen M."/>
            <person name="Wahlund T.M."/>
            <person name="Williams B."/>
            <person name="Wilson W."/>
            <person name="Wolfe G."/>
            <person name="Wurch L.L."/>
        </authorList>
    </citation>
    <scope>NUCLEOTIDE SEQUENCE</scope>
</reference>
<dbReference type="STRING" id="2903.R1DQ49"/>
<dbReference type="GO" id="GO:0005524">
    <property type="term" value="F:ATP binding"/>
    <property type="evidence" value="ECO:0007669"/>
    <property type="project" value="UniProtKB-UniRule"/>
</dbReference>
<dbReference type="AlphaFoldDB" id="A0A0D3IZA5"/>
<evidence type="ECO:0000256" key="5">
    <source>
        <dbReference type="ARBA" id="ARBA00022777"/>
    </source>
</evidence>
<dbReference type="GeneID" id="17262750"/>
<feature type="domain" description="Protein kinase" evidence="13">
    <location>
        <begin position="25"/>
        <end position="279"/>
    </location>
</feature>
<dbReference type="SMART" id="SM00220">
    <property type="entry name" value="S_TKc"/>
    <property type="match status" value="1"/>
</dbReference>
<dbReference type="PROSITE" id="PS00108">
    <property type="entry name" value="PROTEIN_KINASE_ST"/>
    <property type="match status" value="1"/>
</dbReference>
<evidence type="ECO:0000256" key="8">
    <source>
        <dbReference type="ARBA" id="ARBA00047899"/>
    </source>
</evidence>
<evidence type="ECO:0000256" key="10">
    <source>
        <dbReference type="PROSITE-ProRule" id="PRU10141"/>
    </source>
</evidence>
<name>A0A0D3IZA5_EMIH1</name>
<evidence type="ECO:0000313" key="15">
    <source>
        <dbReference type="Proteomes" id="UP000013827"/>
    </source>
</evidence>
<evidence type="ECO:0000256" key="2">
    <source>
        <dbReference type="ARBA" id="ARBA00022527"/>
    </source>
</evidence>
<dbReference type="Proteomes" id="UP000013827">
    <property type="component" value="Unassembled WGS sequence"/>
</dbReference>
<evidence type="ECO:0000313" key="14">
    <source>
        <dbReference type="EnsemblProtists" id="EOD16590"/>
    </source>
</evidence>
<evidence type="ECO:0000256" key="4">
    <source>
        <dbReference type="ARBA" id="ARBA00022741"/>
    </source>
</evidence>
<feature type="region of interest" description="Disordered" evidence="12">
    <location>
        <begin position="416"/>
        <end position="438"/>
    </location>
</feature>
<dbReference type="PROSITE" id="PS00107">
    <property type="entry name" value="PROTEIN_KINASE_ATP"/>
    <property type="match status" value="1"/>
</dbReference>
<keyword evidence="7 11" id="KW-0175">Coiled coil</keyword>
<dbReference type="GO" id="GO:0004674">
    <property type="term" value="F:protein serine/threonine kinase activity"/>
    <property type="evidence" value="ECO:0007669"/>
    <property type="project" value="UniProtKB-KW"/>
</dbReference>
<evidence type="ECO:0000259" key="13">
    <source>
        <dbReference type="PROSITE" id="PS50011"/>
    </source>
</evidence>
<dbReference type="InterPro" id="IPR008271">
    <property type="entry name" value="Ser/Thr_kinase_AS"/>
</dbReference>
<keyword evidence="15" id="KW-1185">Reference proteome</keyword>
<keyword evidence="6 10" id="KW-0067">ATP-binding</keyword>
<evidence type="ECO:0000256" key="1">
    <source>
        <dbReference type="ARBA" id="ARBA00012513"/>
    </source>
</evidence>
<sequence>MGIRGATLPYEARALIQECDPATIFGDMSFLGSGAFGEVFETSHLATGARLAVKKIRLVKGFDSDEWDDTYREIRFLRRCDHPNILTFHGCYLHEMTICLAMELALGSVTDVMEVFKAPLNEAEIAVVAHDVLAALAYLHQSGLIHRDVKAANILLTEDGSVRLGDLGSGSMSSRASSLVGSPYWMAPEVVMAMEAGSYDGKVDVWSLGIACIEMAERRPPLWKMNAMSALYHIPMNAPPTLPADGGYSDALRDFLAAMLVKSPAERGSAVELSQQPFVAEKRPGDTILKLVTRAKKPRELWDDLGGPSPPVTPGSYEGALAAATGPTGGAAAETALQQVRTIRHQQRSELEVEQAVVAMQLKEQKKVRVVHNKAAEQMRRHHEAEMQRLAQQDARGRDALLRLGDSEREKLRPKLLGSGRDEIRRSHTETVKASNKQHKTLLSEANKMPKSPDRSDTLKRHKAEQAQRLSRLEEQHKQSIADFVRNFNEQVEKTHAGWWDKHRAEFETARASVASYQAARAETFAAKHAEEQRQLEADRAAAQVELRGFEADEETRLEEQRQRQVQLAGRHEEELHELTISHVTSTRRISI</sequence>
<dbReference type="RefSeq" id="XP_005769019.1">
    <property type="nucleotide sequence ID" value="XM_005768962.1"/>
</dbReference>
<proteinExistence type="predicted"/>
<dbReference type="InterPro" id="IPR011009">
    <property type="entry name" value="Kinase-like_dom_sf"/>
</dbReference>
<dbReference type="PANTHER" id="PTHR47167:SF4">
    <property type="entry name" value="SERINE_THREONINE-PROTEIN KINASE TAO"/>
    <property type="match status" value="1"/>
</dbReference>
<dbReference type="PaxDb" id="2903-EOD16590"/>
<dbReference type="eggNOG" id="KOG0577">
    <property type="taxonomic scope" value="Eukaryota"/>
</dbReference>
<dbReference type="Pfam" id="PF00069">
    <property type="entry name" value="Pkinase"/>
    <property type="match status" value="1"/>
</dbReference>
<evidence type="ECO:0000256" key="6">
    <source>
        <dbReference type="ARBA" id="ARBA00022840"/>
    </source>
</evidence>